<protein>
    <submittedName>
        <fullName evidence="2">Uncharacterized protein</fullName>
    </submittedName>
</protein>
<reference evidence="1 3" key="1">
    <citation type="submission" date="2021-03" db="EMBL/GenBank/DDBJ databases">
        <title>Draft genome and methylome analysis of Thiotrix fructosivoruns ATCC 49748.</title>
        <authorList>
            <person name="Fomenkov A."/>
            <person name="Grabovich M.Y."/>
            <person name="Roberts R.J."/>
        </authorList>
    </citation>
    <scope>NUCLEOTIDE SEQUENCE [LARGE SCALE GENOMIC DNA]</scope>
    <source>
        <strain evidence="1 3">ATCC 49748</strain>
    </source>
</reference>
<proteinExistence type="predicted"/>
<evidence type="ECO:0000313" key="2">
    <source>
        <dbReference type="EMBL" id="QTX10198.1"/>
    </source>
</evidence>
<dbReference type="RefSeq" id="WP_207251566.1">
    <property type="nucleotide sequence ID" value="NZ_JAFMPM010000007.1"/>
</dbReference>
<dbReference type="AlphaFoldDB" id="A0A8B0SJE0"/>
<dbReference type="EMBL" id="CP072748">
    <property type="protein sequence ID" value="QTX10198.1"/>
    <property type="molecule type" value="Genomic_DNA"/>
</dbReference>
<keyword evidence="3" id="KW-1185">Reference proteome</keyword>
<organism evidence="2">
    <name type="scientific">Thiothrix fructosivorans</name>
    <dbReference type="NCBI Taxonomy" id="111770"/>
    <lineage>
        <taxon>Bacteria</taxon>
        <taxon>Pseudomonadati</taxon>
        <taxon>Pseudomonadota</taxon>
        <taxon>Gammaproteobacteria</taxon>
        <taxon>Thiotrichales</taxon>
        <taxon>Thiotrichaceae</taxon>
        <taxon>Thiothrix</taxon>
    </lineage>
</organism>
<dbReference type="EMBL" id="JAFMPM010000007">
    <property type="protein sequence ID" value="MBO0613828.1"/>
    <property type="molecule type" value="Genomic_DNA"/>
</dbReference>
<evidence type="ECO:0000313" key="3">
    <source>
        <dbReference type="Proteomes" id="UP000664466"/>
    </source>
</evidence>
<name>A0A8B0SJE0_9GAMM</name>
<accession>A0A8B0SJE0</accession>
<sequence length="105" mass="11844">MLNKNYFSSWSNTYRAVAFFLIVLFKIDIAFADDGWAMINNTQASEALPYALLSQSVYSDAVSVADWIRVDVNEGIEAKVCLKIPRKALGTDSIFKTPKRNQKMT</sequence>
<reference evidence="2" key="2">
    <citation type="submission" date="2021-04" db="EMBL/GenBank/DDBJ databases">
        <title>Complete Genome and methylome analysis of Thiothrix fructosivorans ATCC 49748.</title>
        <authorList>
            <person name="Fomenkov A."/>
            <person name="Sun L."/>
            <person name="Vincze T."/>
            <person name="Grabovich M.Y."/>
            <person name="Roberts R.J."/>
        </authorList>
    </citation>
    <scope>NUCLEOTIDE SEQUENCE</scope>
    <source>
        <strain evidence="2">ATCC 49748</strain>
    </source>
</reference>
<evidence type="ECO:0000313" key="1">
    <source>
        <dbReference type="EMBL" id="MBO0613828.1"/>
    </source>
</evidence>
<gene>
    <name evidence="2" type="ORF">J1836_016645</name>
    <name evidence="1" type="ORF">J1836_13020</name>
</gene>
<dbReference type="Proteomes" id="UP000664466">
    <property type="component" value="Unassembled WGS sequence"/>
</dbReference>